<dbReference type="PANTHER" id="PTHR30069">
    <property type="entry name" value="TONB-DEPENDENT OUTER MEMBRANE RECEPTOR"/>
    <property type="match status" value="1"/>
</dbReference>
<dbReference type="PROSITE" id="PS01156">
    <property type="entry name" value="TONB_DEPENDENT_REC_2"/>
    <property type="match status" value="1"/>
</dbReference>
<organism evidence="16 17">
    <name type="scientific">Paracidovorax cattleyae</name>
    <dbReference type="NCBI Taxonomy" id="80868"/>
    <lineage>
        <taxon>Bacteria</taxon>
        <taxon>Pseudomonadati</taxon>
        <taxon>Pseudomonadota</taxon>
        <taxon>Betaproteobacteria</taxon>
        <taxon>Burkholderiales</taxon>
        <taxon>Comamonadaceae</taxon>
        <taxon>Paracidovorax</taxon>
    </lineage>
</organism>
<evidence type="ECO:0000256" key="8">
    <source>
        <dbReference type="ARBA" id="ARBA00023136"/>
    </source>
</evidence>
<evidence type="ECO:0000256" key="2">
    <source>
        <dbReference type="ARBA" id="ARBA00009810"/>
    </source>
</evidence>
<evidence type="ECO:0000256" key="7">
    <source>
        <dbReference type="ARBA" id="ARBA00023077"/>
    </source>
</evidence>
<dbReference type="InterPro" id="IPR012910">
    <property type="entry name" value="Plug_dom"/>
</dbReference>
<dbReference type="InterPro" id="IPR036942">
    <property type="entry name" value="Beta-barrel_TonB_sf"/>
</dbReference>
<comment type="subcellular location">
    <subcellularLocation>
        <location evidence="1 11">Cell outer membrane</location>
        <topology evidence="1 11">Multi-pass membrane protein</topology>
    </subcellularLocation>
</comment>
<dbReference type="CDD" id="cd01347">
    <property type="entry name" value="ligand_gated_channel"/>
    <property type="match status" value="1"/>
</dbReference>
<dbReference type="GO" id="GO:0015344">
    <property type="term" value="F:siderophore uptake transmembrane transporter activity"/>
    <property type="evidence" value="ECO:0007669"/>
    <property type="project" value="TreeGrafter"/>
</dbReference>
<evidence type="ECO:0000256" key="4">
    <source>
        <dbReference type="ARBA" id="ARBA00022452"/>
    </source>
</evidence>
<dbReference type="OrthoDB" id="9764669at2"/>
<evidence type="ECO:0000256" key="5">
    <source>
        <dbReference type="ARBA" id="ARBA00022692"/>
    </source>
</evidence>
<dbReference type="InterPro" id="IPR000531">
    <property type="entry name" value="Beta-barrel_TonB"/>
</dbReference>
<evidence type="ECO:0000259" key="15">
    <source>
        <dbReference type="Pfam" id="PF07715"/>
    </source>
</evidence>
<keyword evidence="8 11" id="KW-0472">Membrane</keyword>
<dbReference type="EMBL" id="FNJL01000006">
    <property type="protein sequence ID" value="SDP03706.1"/>
    <property type="molecule type" value="Genomic_DNA"/>
</dbReference>
<comment type="similarity">
    <text evidence="2 11 13">Belongs to the TonB-dependent receptor family.</text>
</comment>
<protein>
    <submittedName>
        <fullName evidence="16">Hemoglobin/transferrin/lactoferrin receptor protein</fullName>
    </submittedName>
</protein>
<keyword evidence="6" id="KW-0732">Signal</keyword>
<evidence type="ECO:0000256" key="13">
    <source>
        <dbReference type="RuleBase" id="RU003357"/>
    </source>
</evidence>
<evidence type="ECO:0000256" key="1">
    <source>
        <dbReference type="ARBA" id="ARBA00004571"/>
    </source>
</evidence>
<dbReference type="Proteomes" id="UP000199317">
    <property type="component" value="Unassembled WGS sequence"/>
</dbReference>
<evidence type="ECO:0000256" key="6">
    <source>
        <dbReference type="ARBA" id="ARBA00022729"/>
    </source>
</evidence>
<accession>A0A1H0PGG5</accession>
<dbReference type="PANTHER" id="PTHR30069:SF29">
    <property type="entry name" value="HEMOGLOBIN AND HEMOGLOBIN-HAPTOGLOBIN-BINDING PROTEIN 1-RELATED"/>
    <property type="match status" value="1"/>
</dbReference>
<name>A0A1H0PGG5_9BURK</name>
<dbReference type="GO" id="GO:0044718">
    <property type="term" value="P:siderophore transmembrane transport"/>
    <property type="evidence" value="ECO:0007669"/>
    <property type="project" value="TreeGrafter"/>
</dbReference>
<dbReference type="Gene3D" id="2.40.170.20">
    <property type="entry name" value="TonB-dependent receptor, beta-barrel domain"/>
    <property type="match status" value="1"/>
</dbReference>
<dbReference type="InterPro" id="IPR010917">
    <property type="entry name" value="TonB_rcpt_CS"/>
</dbReference>
<feature type="domain" description="TonB-dependent receptor-like beta-barrel" evidence="14">
    <location>
        <begin position="292"/>
        <end position="749"/>
    </location>
</feature>
<dbReference type="SUPFAM" id="SSF56935">
    <property type="entry name" value="Porins"/>
    <property type="match status" value="1"/>
</dbReference>
<keyword evidence="4 11" id="KW-1134">Transmembrane beta strand</keyword>
<proteinExistence type="inferred from homology"/>
<feature type="short sequence motif" description="TonB C-terminal box" evidence="12">
    <location>
        <begin position="775"/>
        <end position="792"/>
    </location>
</feature>
<keyword evidence="3 11" id="KW-0813">Transport</keyword>
<dbReference type="GO" id="GO:0009279">
    <property type="term" value="C:cell outer membrane"/>
    <property type="evidence" value="ECO:0007669"/>
    <property type="project" value="UniProtKB-SubCell"/>
</dbReference>
<dbReference type="AlphaFoldDB" id="A0A1H0PGG5"/>
<evidence type="ECO:0000259" key="14">
    <source>
        <dbReference type="Pfam" id="PF00593"/>
    </source>
</evidence>
<dbReference type="Gene3D" id="2.170.130.10">
    <property type="entry name" value="TonB-dependent receptor, plug domain"/>
    <property type="match status" value="1"/>
</dbReference>
<dbReference type="InterPro" id="IPR037066">
    <property type="entry name" value="Plug_dom_sf"/>
</dbReference>
<keyword evidence="5 11" id="KW-0812">Transmembrane</keyword>
<evidence type="ECO:0000313" key="17">
    <source>
        <dbReference type="Proteomes" id="UP000199317"/>
    </source>
</evidence>
<keyword evidence="10 11" id="KW-0998">Cell outer membrane</keyword>
<keyword evidence="7 13" id="KW-0798">TonB box</keyword>
<keyword evidence="9 16" id="KW-0675">Receptor</keyword>
<feature type="domain" description="TonB-dependent receptor plug" evidence="15">
    <location>
        <begin position="68"/>
        <end position="192"/>
    </location>
</feature>
<dbReference type="InterPro" id="IPR010949">
    <property type="entry name" value="TonB_Hb/transfer/lactofer_rcpt"/>
</dbReference>
<dbReference type="Pfam" id="PF00593">
    <property type="entry name" value="TonB_dep_Rec_b-barrel"/>
    <property type="match status" value="1"/>
</dbReference>
<dbReference type="InterPro" id="IPR039426">
    <property type="entry name" value="TonB-dep_rcpt-like"/>
</dbReference>
<evidence type="ECO:0000256" key="12">
    <source>
        <dbReference type="PROSITE-ProRule" id="PRU10144"/>
    </source>
</evidence>
<sequence length="792" mass="85980">MVHRLHPLPAALPAAAPFPRPQPLRPAAWAACLAVLGSPSWAQAPAAEKAAVAQVAQLPQVDVVGEAERQPGTVTTVEGDALERANGIKDVVRNQPLVAAPGTVAGTSRNRSSFDRSGTTGYNIRGIEGNRVGLDVDGVELPDATTRPYVSRTGVNTFGAGRDFIDPEMFSSAQILSGTTPARRTAGGIGGAVSFRTKAASDYLRDDKPSYLGARIGYDSADRSWNESFTGALRRGDADGLIAYSRRDGHASRNHSPIVDSYPNDWHSDAMLLKGGLRVDGSHRLELSADLYRRKNDTFFHGWNNAGTALSEASRQASDTERNTLQLTHQWAPRDAWIDQAETRLFHQDTATRDVTDTTTLATGATGSNLSENQTRTWGLSTTAGKRIGRHELSFGANVSTQDVDRPWSVTYPQDYMKPQPDTTTRRVGAFVQDEIVADAGGRRLAVIPALRVDRVKIRTRDLSNFVGGVLTEQDVQRLYGSPPATTIVSPSLAVTYDLTPRLRSYAQYKRGGRAPSPGEIFGSWNMASNYATGNQYALVGNRDLKEESSNAFEVGLTGHPAPGVALHSALFYTRYSDFIAYTRYTRASAPGLFTNVPAHIGTIYQAENRDEATIYGFELSARLEHGQWSPSAQGLYTTWALGLSRGTSRSNYAGDRKVGLDSVLPRKAIIGVGYDAPMRRWGMNLTGTFVAGKQAEATNRDSFTNNPGATLADATTSLFRVPGYATFDLSGYWQVQPGVRLQAGIYNLGDKRYWDYASARSLQPALVRDRRDIELLTSAGRTVAVSMSIAF</sequence>
<evidence type="ECO:0000313" key="16">
    <source>
        <dbReference type="EMBL" id="SDP03706.1"/>
    </source>
</evidence>
<evidence type="ECO:0000256" key="10">
    <source>
        <dbReference type="ARBA" id="ARBA00023237"/>
    </source>
</evidence>
<evidence type="ECO:0000256" key="9">
    <source>
        <dbReference type="ARBA" id="ARBA00023170"/>
    </source>
</evidence>
<evidence type="ECO:0000256" key="3">
    <source>
        <dbReference type="ARBA" id="ARBA00022448"/>
    </source>
</evidence>
<evidence type="ECO:0000256" key="11">
    <source>
        <dbReference type="PROSITE-ProRule" id="PRU01360"/>
    </source>
</evidence>
<reference evidence="17" key="1">
    <citation type="submission" date="2016-10" db="EMBL/GenBank/DDBJ databases">
        <authorList>
            <person name="Varghese N."/>
            <person name="Submissions S."/>
        </authorList>
    </citation>
    <scope>NUCLEOTIDE SEQUENCE [LARGE SCALE GENOMIC DNA]</scope>
    <source>
        <strain evidence="17">DSM 17101</strain>
    </source>
</reference>
<keyword evidence="17" id="KW-1185">Reference proteome</keyword>
<dbReference type="NCBIfam" id="TIGR01786">
    <property type="entry name" value="TonB-hemlactrns"/>
    <property type="match status" value="1"/>
</dbReference>
<gene>
    <name evidence="16" type="ORF">SAMN04489708_106129</name>
</gene>
<dbReference type="Pfam" id="PF07715">
    <property type="entry name" value="Plug"/>
    <property type="match status" value="1"/>
</dbReference>
<dbReference type="PROSITE" id="PS52016">
    <property type="entry name" value="TONB_DEPENDENT_REC_3"/>
    <property type="match status" value="1"/>
</dbReference>